<name>A0ABQ4Q6Z9_9BURK</name>
<dbReference type="InterPro" id="IPR001307">
    <property type="entry name" value="Thiosulphate_STrfase_CS"/>
</dbReference>
<dbReference type="InterPro" id="IPR058840">
    <property type="entry name" value="AAA_SelU"/>
</dbReference>
<dbReference type="NCBIfam" id="TIGR03167">
    <property type="entry name" value="tRNA_sel_U_synt"/>
    <property type="match status" value="1"/>
</dbReference>
<dbReference type="NCBIfam" id="NF008750">
    <property type="entry name" value="PRK11784.1-2"/>
    <property type="match status" value="1"/>
</dbReference>
<dbReference type="NCBIfam" id="NF008752">
    <property type="entry name" value="PRK11784.1-4"/>
    <property type="match status" value="1"/>
</dbReference>
<evidence type="ECO:0000259" key="2">
    <source>
        <dbReference type="PROSITE" id="PS50206"/>
    </source>
</evidence>
<accession>A0ABQ4Q6Z9</accession>
<keyword evidence="4" id="KW-1185">Reference proteome</keyword>
<dbReference type="SMART" id="SM00450">
    <property type="entry name" value="RHOD"/>
    <property type="match status" value="1"/>
</dbReference>
<dbReference type="RefSeq" id="WP_220809118.1">
    <property type="nucleotide sequence ID" value="NZ_BPMK01000011.1"/>
</dbReference>
<dbReference type="SUPFAM" id="SSF52821">
    <property type="entry name" value="Rhodanese/Cell cycle control phosphatase"/>
    <property type="match status" value="1"/>
</dbReference>
<protein>
    <submittedName>
        <fullName evidence="3">tRNA 2-selenouridine synthase</fullName>
    </submittedName>
</protein>
<dbReference type="InterPro" id="IPR017582">
    <property type="entry name" value="SelU"/>
</dbReference>
<evidence type="ECO:0000313" key="4">
    <source>
        <dbReference type="Proteomes" id="UP000887222"/>
    </source>
</evidence>
<evidence type="ECO:0000313" key="3">
    <source>
        <dbReference type="EMBL" id="GIZ52702.1"/>
    </source>
</evidence>
<organism evidence="3 4">
    <name type="scientific">Noviherbaspirillum aridicola</name>
    <dbReference type="NCBI Taxonomy" id="2849687"/>
    <lineage>
        <taxon>Bacteria</taxon>
        <taxon>Pseudomonadati</taxon>
        <taxon>Pseudomonadota</taxon>
        <taxon>Betaproteobacteria</taxon>
        <taxon>Burkholderiales</taxon>
        <taxon>Oxalobacteraceae</taxon>
        <taxon>Noviherbaspirillum</taxon>
    </lineage>
</organism>
<dbReference type="EMBL" id="BPMK01000011">
    <property type="protein sequence ID" value="GIZ52702.1"/>
    <property type="molecule type" value="Genomic_DNA"/>
</dbReference>
<dbReference type="InterPro" id="IPR001763">
    <property type="entry name" value="Rhodanese-like_dom"/>
</dbReference>
<keyword evidence="1" id="KW-0711">Selenium</keyword>
<dbReference type="Gene3D" id="3.40.250.10">
    <property type="entry name" value="Rhodanese-like domain"/>
    <property type="match status" value="1"/>
</dbReference>
<sequence length="350" mass="39970">MQRFKQYDLIIDARSEREYEEDHIPGAISLPVVNNEEYAEVGTLHRTDKMRAYLIGVSYSLRNIARHLDQVIAGRPRNAQILVYCFRGGKRSRLWFDALDTIGYRVHKLEGGWKGYRRWINEQLETLPSQFSYIVLSGPTGCGKTRLLHQLDALGAQVLDLEAIANHRGSVIGAVPGLAQPTQKYFDSLLVQKLSAFDPARPIWVEAESKKIGNVRLPDALLDTMHERSRLLRIDAPMAERVLLWREDYRHFEDDPEAFVARLEHLRKLIGGAEFAVWEEMARERRMPALFQRIMEVHYDPAYTRSTTRHYTALSQAPLIELPSLAPQALRDAARDLLAQYDPGAAVLAA</sequence>
<gene>
    <name evidence="3" type="ORF">NCCP691_27160</name>
</gene>
<dbReference type="Pfam" id="PF00581">
    <property type="entry name" value="Rhodanese"/>
    <property type="match status" value="1"/>
</dbReference>
<feature type="domain" description="Rhodanese" evidence="2">
    <location>
        <begin position="9"/>
        <end position="122"/>
    </location>
</feature>
<dbReference type="PROSITE" id="PS50206">
    <property type="entry name" value="RHODANESE_3"/>
    <property type="match status" value="1"/>
</dbReference>
<reference evidence="3 4" key="1">
    <citation type="journal article" date="2022" name="Int. J. Syst. Evol. Microbiol.">
        <title>Noviherbaspirillum aridicola sp. nov., isolated from an arid soil in Pakistan.</title>
        <authorList>
            <person name="Khan I.U."/>
            <person name="Saqib M."/>
            <person name="Amin A."/>
            <person name="Hussain F."/>
            <person name="Li L."/>
            <person name="Liu Y.H."/>
            <person name="Fang B.Z."/>
            <person name="Ahmed I."/>
            <person name="Li W.J."/>
        </authorList>
    </citation>
    <scope>NUCLEOTIDE SEQUENCE [LARGE SCALE GENOMIC DNA]</scope>
    <source>
        <strain evidence="3 4">NCCP-691</strain>
    </source>
</reference>
<evidence type="ECO:0000256" key="1">
    <source>
        <dbReference type="ARBA" id="ARBA00023266"/>
    </source>
</evidence>
<dbReference type="InterPro" id="IPR036873">
    <property type="entry name" value="Rhodanese-like_dom_sf"/>
</dbReference>
<dbReference type="PANTHER" id="PTHR30401:SF0">
    <property type="entry name" value="TRNA 2-SELENOURIDINE SYNTHASE"/>
    <property type="match status" value="1"/>
</dbReference>
<proteinExistence type="predicted"/>
<dbReference type="InterPro" id="IPR027417">
    <property type="entry name" value="P-loop_NTPase"/>
</dbReference>
<dbReference type="Pfam" id="PF26341">
    <property type="entry name" value="AAA_SelU"/>
    <property type="match status" value="1"/>
</dbReference>
<dbReference type="Proteomes" id="UP000887222">
    <property type="component" value="Unassembled WGS sequence"/>
</dbReference>
<comment type="caution">
    <text evidence="3">The sequence shown here is derived from an EMBL/GenBank/DDBJ whole genome shotgun (WGS) entry which is preliminary data.</text>
</comment>
<dbReference type="PANTHER" id="PTHR30401">
    <property type="entry name" value="TRNA 2-SELENOURIDINE SYNTHASE"/>
    <property type="match status" value="1"/>
</dbReference>
<dbReference type="PROSITE" id="PS00380">
    <property type="entry name" value="RHODANESE_1"/>
    <property type="match status" value="1"/>
</dbReference>
<dbReference type="SUPFAM" id="SSF52540">
    <property type="entry name" value="P-loop containing nucleoside triphosphate hydrolases"/>
    <property type="match status" value="1"/>
</dbReference>